<dbReference type="GeneID" id="95407872"/>
<dbReference type="RefSeq" id="WP_210095734.1">
    <property type="nucleotide sequence ID" value="NZ_JAGGKI010000033.1"/>
</dbReference>
<accession>A0ABS4FKV3</accession>
<organism evidence="1 2">
    <name type="scientific">Paenibacillus lactis</name>
    <dbReference type="NCBI Taxonomy" id="228574"/>
    <lineage>
        <taxon>Bacteria</taxon>
        <taxon>Bacillati</taxon>
        <taxon>Bacillota</taxon>
        <taxon>Bacilli</taxon>
        <taxon>Bacillales</taxon>
        <taxon>Paenibacillaceae</taxon>
        <taxon>Paenibacillus</taxon>
    </lineage>
</organism>
<proteinExistence type="predicted"/>
<comment type="caution">
    <text evidence="1">The sequence shown here is derived from an EMBL/GenBank/DDBJ whole genome shotgun (WGS) entry which is preliminary data.</text>
</comment>
<evidence type="ECO:0000313" key="1">
    <source>
        <dbReference type="EMBL" id="MBP1896893.1"/>
    </source>
</evidence>
<dbReference type="Proteomes" id="UP000706926">
    <property type="component" value="Unassembled WGS sequence"/>
</dbReference>
<gene>
    <name evidence="1" type="ORF">J2Z18_006035</name>
</gene>
<protein>
    <submittedName>
        <fullName evidence="1">Uncharacterized protein</fullName>
    </submittedName>
</protein>
<sequence length="358" mass="40189">MHQITDIVFFPDILKLPKSTLKETCTDMGLDTSGTAFDLATRVWDTINTGDRDTLGPCRNRLLAGKTSVTWFKIENEGALRGFKGLLEGLTRSPFEHINEVMPSDVTSEPVLIAASLGNNDDEIYLRYMYNSGNRREVNGTSVHIVPKCEVTTVFINLQTDIIEVRTDSRSANNIASHIARLIGQQVTLEQKRILAPYGNNVELIANALRGELIDATSTPEFIFEDFNEQHTKAIIDILNALNNFFDEEDEAELVNNLRQSSQIFGEHLLTTPFVALILNGMERVGLRVNEGDLRGRPLYDTLRPYLQHQGGFIKFNHPVNGVEKSFTVRVGLTSDSIYFTTPATEEVIEFVRNQVII</sequence>
<name>A0ABS4FKV3_9BACL</name>
<evidence type="ECO:0000313" key="2">
    <source>
        <dbReference type="Proteomes" id="UP000706926"/>
    </source>
</evidence>
<dbReference type="EMBL" id="JAGGKI010000033">
    <property type="protein sequence ID" value="MBP1896893.1"/>
    <property type="molecule type" value="Genomic_DNA"/>
</dbReference>
<reference evidence="1 2" key="1">
    <citation type="submission" date="2021-03" db="EMBL/GenBank/DDBJ databases">
        <title>Genomic Encyclopedia of Type Strains, Phase IV (KMG-IV): sequencing the most valuable type-strain genomes for metagenomic binning, comparative biology and taxonomic classification.</title>
        <authorList>
            <person name="Goeker M."/>
        </authorList>
    </citation>
    <scope>NUCLEOTIDE SEQUENCE [LARGE SCALE GENOMIC DNA]</scope>
    <source>
        <strain evidence="1 2">DSM 15596</strain>
    </source>
</reference>
<keyword evidence="2" id="KW-1185">Reference proteome</keyword>